<dbReference type="GO" id="GO:0098552">
    <property type="term" value="C:side of membrane"/>
    <property type="evidence" value="ECO:0007669"/>
    <property type="project" value="UniProtKB-KW"/>
</dbReference>
<feature type="region of interest" description="Disordered" evidence="6">
    <location>
        <begin position="129"/>
        <end position="165"/>
    </location>
</feature>
<feature type="region of interest" description="Disordered" evidence="6">
    <location>
        <begin position="196"/>
        <end position="243"/>
    </location>
</feature>
<evidence type="ECO:0000256" key="6">
    <source>
        <dbReference type="SAM" id="MobiDB-lite"/>
    </source>
</evidence>
<feature type="compositionally biased region" description="Low complexity" evidence="6">
    <location>
        <begin position="150"/>
        <end position="165"/>
    </location>
</feature>
<feature type="compositionally biased region" description="Low complexity" evidence="6">
    <location>
        <begin position="274"/>
        <end position="285"/>
    </location>
</feature>
<organism evidence="7 8">
    <name type="scientific">Saccharomyces pastorianus</name>
    <name type="common">Lager yeast</name>
    <name type="synonym">Saccharomyces cerevisiae x Saccharomyces eubayanus</name>
    <dbReference type="NCBI Taxonomy" id="27292"/>
    <lineage>
        <taxon>Eukaryota</taxon>
        <taxon>Fungi</taxon>
        <taxon>Dikarya</taxon>
        <taxon>Ascomycota</taxon>
        <taxon>Saccharomycotina</taxon>
        <taxon>Saccharomycetes</taxon>
        <taxon>Saccharomycetales</taxon>
        <taxon>Saccharomycetaceae</taxon>
        <taxon>Saccharomyces</taxon>
    </lineage>
</organism>
<dbReference type="EMBL" id="CP049000">
    <property type="protein sequence ID" value="QID83965.1"/>
    <property type="molecule type" value="Genomic_DNA"/>
</dbReference>
<evidence type="ECO:0000256" key="5">
    <source>
        <dbReference type="ARBA" id="ARBA00023288"/>
    </source>
</evidence>
<feature type="compositionally biased region" description="Low complexity" evidence="6">
    <location>
        <begin position="489"/>
        <end position="500"/>
    </location>
</feature>
<evidence type="ECO:0000256" key="3">
    <source>
        <dbReference type="ARBA" id="ARBA00022729"/>
    </source>
</evidence>
<protein>
    <submittedName>
        <fullName evidence="7">Factor-induced protein 2 protein</fullName>
    </submittedName>
</protein>
<keyword evidence="3" id="KW-0732">Signal</keyword>
<feature type="region of interest" description="Disordered" evidence="6">
    <location>
        <begin position="266"/>
        <end position="312"/>
    </location>
</feature>
<feature type="region of interest" description="Disordered" evidence="6">
    <location>
        <begin position="1258"/>
        <end position="1286"/>
    </location>
</feature>
<evidence type="ECO:0000256" key="4">
    <source>
        <dbReference type="ARBA" id="ARBA00023180"/>
    </source>
</evidence>
<dbReference type="OrthoDB" id="4068539at2759"/>
<keyword evidence="8" id="KW-1185">Reference proteome</keyword>
<feature type="compositionally biased region" description="Polar residues" evidence="6">
    <location>
        <begin position="1258"/>
        <end position="1270"/>
    </location>
</feature>
<keyword evidence="5" id="KW-0449">Lipoprotein</keyword>
<feature type="compositionally biased region" description="Low complexity" evidence="6">
    <location>
        <begin position="1271"/>
        <end position="1286"/>
    </location>
</feature>
<comment type="subcellular location">
    <subcellularLocation>
        <location evidence="1">Membrane</location>
        <topology evidence="1">Lipid-anchor</topology>
        <topology evidence="1">GPI-anchor</topology>
    </subcellularLocation>
</comment>
<dbReference type="InterPro" id="IPR025928">
    <property type="entry name" value="Flocculin_t3_rpt"/>
</dbReference>
<feature type="region of interest" description="Disordered" evidence="6">
    <location>
        <begin position="842"/>
        <end position="903"/>
    </location>
</feature>
<feature type="compositionally biased region" description="Polar residues" evidence="6">
    <location>
        <begin position="196"/>
        <end position="212"/>
    </location>
</feature>
<evidence type="ECO:0000313" key="8">
    <source>
        <dbReference type="Proteomes" id="UP000501346"/>
    </source>
</evidence>
<feature type="compositionally biased region" description="Low complexity" evidence="6">
    <location>
        <begin position="213"/>
        <end position="243"/>
    </location>
</feature>
<feature type="compositionally biased region" description="Polar residues" evidence="6">
    <location>
        <begin position="286"/>
        <end position="312"/>
    </location>
</feature>
<proteinExistence type="predicted"/>
<dbReference type="Pfam" id="PF13928">
    <property type="entry name" value="Flocculin_t3"/>
    <property type="match status" value="5"/>
</dbReference>
<evidence type="ECO:0000313" key="7">
    <source>
        <dbReference type="EMBL" id="QID83965.1"/>
    </source>
</evidence>
<keyword evidence="4" id="KW-0325">Glycoprotein</keyword>
<feature type="compositionally biased region" description="Polar residues" evidence="6">
    <location>
        <begin position="137"/>
        <end position="148"/>
    </location>
</feature>
<gene>
    <name evidence="7" type="primary">FIG2</name>
    <name evidence="7" type="ORF">GRS66_006454</name>
</gene>
<evidence type="ECO:0000256" key="2">
    <source>
        <dbReference type="ARBA" id="ARBA00022622"/>
    </source>
</evidence>
<reference evidence="7 8" key="1">
    <citation type="journal article" date="2019" name="BMC Genomics">
        <title>Chromosome level assembly and comparative genome analysis confirm lager-brewing yeasts originated from a single hybridization.</title>
        <authorList>
            <person name="Salazar A.N."/>
            <person name="Gorter de Vries A.R."/>
            <person name="van den Broek M."/>
            <person name="Brouwers N."/>
            <person name="de la Torre Cortes P."/>
            <person name="Kuijpers N.G.A."/>
            <person name="Daran J.G."/>
            <person name="Abeel T."/>
        </authorList>
    </citation>
    <scope>NUCLEOTIDE SEQUENCE [LARGE SCALE GENOMIC DNA]</scope>
    <source>
        <strain evidence="7 8">CBS 1483</strain>
    </source>
</reference>
<evidence type="ECO:0000256" key="1">
    <source>
        <dbReference type="ARBA" id="ARBA00004589"/>
    </source>
</evidence>
<accession>A0A6C1E4A4</accession>
<feature type="region of interest" description="Disordered" evidence="6">
    <location>
        <begin position="489"/>
        <end position="512"/>
    </location>
</feature>
<sequence length="1636" mass="168595">MNSFASLGQIYSVVNLLTRVEAQIVFYQNSSTSLPVSTLVSTSIADFHESSSTGEVQYSSSYSYVQPSIDSFTSSSFLTSFKAPTETSSSYAVSSSLITSDTFSSYSDIFDEETSSLISTSAASSEKASSTLSSTAQPHRTSHSSSSFELPVTAPSSSSLPSSTSLTFTSVNPSQSWTSFNSEKSSALSSTIDFTSSEISGSTSPKSLESFDTTGTITSSYSPSPSSKNSNQTSLLSPLEPLSSSSGDLILSSTIQATTNDQTSKTIPTLVDATSSLPPTLRSSSMAPTSGSDSISHNFTSPPSKTSGNYDVLTSNSIDPSLFTTTSEYSSTQLSSLNRASKSETVNFTASIASTPFGTDSATSLIDPISSVGSTASSFVGISTANFSTQGNSNYVPESTASGSSQYQDWSSSSLPLSQTTWVVINTTNTQGSVTSTTSPAYVSTATKTVDGVITEYVTWCPLTQTKSQAIGVSSSISSVPQASSFSGSSNSTTLAASNNVPESTASGSSQYQDWSSSSLPLSQTTWVVINTTNTQGSVTSTASPAYVSTATKTVDGVITEYVTWCPLTQTKSQAIGISSSTISATQTSKPSSILTLGISTLQLSDATFKGTETINTLLMTESTLITEPTYFSGTSDSFYLSTSEVNLASSLSSYPNFSSSEGSTATITNSTVTFGSTSKYPSTSVSNPTEASQHVSSSVNSLTDFTSNSTETIAVISNIHKTSSNKDYSSTTTQLKTSGMQTLELSTVTTTVNGAATEYTTWCPATSIAYTTSISYKTLVLTTEVCSHSECTPTVITSVTATSSTIPLLSTSSSTVLSSTVSEGAKNPAASEVTINTQVSATSEATTTSTQVSATSATATASESSTTSQVSATSEATTTSTQVSATSATATASESSTTSQVSTASETISTLGTQNFTTTGSLLFPALSTEMINTTVVSRKTLIISTEVCSHSKCVPTVITEVVTSKGTPSNGHSSQTLQTEAVEVTLSSHQTVTMSTEVCSNSICTPTVITSVQMRSIPFPYLTSSTSSSSLASTKKSSLEAFSEMSTFSVSTQSLPLAFTSSEKRSTTSVSQWSNTVSTNTIMSSSSNVISTNEKPSSTTSPYNFSSGYSLPSSSTPSQYSLSTATTTINGIKTVYTTWCPLAEKSTVAASSQSSRSVDRFVSSSKPSSSLSQTSIQYTLSTATTTISGLKTVYTTWCPLTSKSTLGATTQTSSTAKVRITSASSATSTSISLSTSTESESSSGYLSKGVCSGTECTQDVPTQSSSPASTLAYSPSVSTSSSSSFSTTTASTLTSTHTSVPLLPSSSSISASSPSSTSLLSTSLPSPAFTSSTLPTATAVSSSTFIASSLPLSSKSSLSLSPVSSSILMSQFSSSSSSSSSLASLPSLSISPTVDTVSVLQPTTSIATLTCTDSQCQQEVSTICNGSNCDDVTSTATTPPSTVTDTMTCTGSECQKTTSSSCDGYSCTVSETYKSSATISACSGEGCQASATSELNSQYVTMTSVITPSAITTTSVEVHSTESTISITTVKPVTYTSSDTNGELITITSSSQTVIPSVTTIITRTKVAITSAPKPTTTTYVEQRLSSSGIATSFVAAASSTWITTPIVSTYAGSASKFLCSKFFMIMVMVINFI</sequence>
<name>A0A6C1E4A4_SACPS</name>
<dbReference type="Proteomes" id="UP000501346">
    <property type="component" value="Chromosome SeIII-ScIII"/>
</dbReference>
<keyword evidence="2" id="KW-0336">GPI-anchor</keyword>
<keyword evidence="2" id="KW-0472">Membrane</keyword>